<gene>
    <name evidence="2" type="ORF">K6T79_13430</name>
</gene>
<keyword evidence="3" id="KW-1185">Reference proteome</keyword>
<dbReference type="EMBL" id="JAYJJR010000007">
    <property type="protein sequence ID" value="MEB3022051.1"/>
    <property type="molecule type" value="Genomic_DNA"/>
</dbReference>
<comment type="caution">
    <text evidence="2">The sequence shown here is derived from an EMBL/GenBank/DDBJ whole genome shotgun (WGS) entry which is preliminary data.</text>
</comment>
<evidence type="ECO:0000256" key="1">
    <source>
        <dbReference type="SAM" id="MobiDB-lite"/>
    </source>
</evidence>
<evidence type="ECO:0000313" key="3">
    <source>
        <dbReference type="Proteomes" id="UP001299596"/>
    </source>
</evidence>
<name>A0ABU5XIL5_9MYCO</name>
<protein>
    <submittedName>
        <fullName evidence="2">Fatty-acid--CoA ligase</fullName>
    </submittedName>
</protein>
<proteinExistence type="predicted"/>
<evidence type="ECO:0000313" key="2">
    <source>
        <dbReference type="EMBL" id="MEB3022051.1"/>
    </source>
</evidence>
<sequence>MRLASPSRNVGVSGSCVSHRTDPHSLVLALDYQVDDVERTWSLIRDDHSPLVALGARHAVLYTSAFEPKRVLVTIGLRHRISVKELLRSPAVFEWFDRSGVNDLPAIFAGEVREKINLTPPDPEEPGSRGGSSFGSPPSSLAKPPGSEVIVGVVSTVADPEDLMTKVHGGLDRFANAGVRKVWVYQAVDDGREVMTLLEIDSAASAQRWMDHPDTAAEWMTGVGMGGYPKPFVGEFAAAIDLMTPENDGQ</sequence>
<keyword evidence="2" id="KW-0436">Ligase</keyword>
<dbReference type="Proteomes" id="UP001299596">
    <property type="component" value="Unassembled WGS sequence"/>
</dbReference>
<dbReference type="GO" id="GO:0016874">
    <property type="term" value="F:ligase activity"/>
    <property type="evidence" value="ECO:0007669"/>
    <property type="project" value="UniProtKB-KW"/>
</dbReference>
<organism evidence="2 3">
    <name type="scientific">[Mycobacterium] crassicus</name>
    <dbReference type="NCBI Taxonomy" id="2872309"/>
    <lineage>
        <taxon>Bacteria</taxon>
        <taxon>Bacillati</taxon>
        <taxon>Actinomycetota</taxon>
        <taxon>Actinomycetes</taxon>
        <taxon>Mycobacteriales</taxon>
        <taxon>Mycobacteriaceae</taxon>
        <taxon>Mycolicibacter</taxon>
    </lineage>
</organism>
<accession>A0ABU5XIL5</accession>
<dbReference type="RefSeq" id="WP_225407427.1">
    <property type="nucleotide sequence ID" value="NZ_JAYJJR010000007.1"/>
</dbReference>
<reference evidence="2 3" key="1">
    <citation type="submission" date="2023-12" db="EMBL/GenBank/DDBJ databases">
        <title>Description of new species of Mycobacterium terrae complex isolated from sewage at the Sao Paulo Zoological Park Foundation in Brazil.</title>
        <authorList>
            <person name="Romagnoli C.L."/>
            <person name="Conceicao E.C."/>
            <person name="Machado E."/>
            <person name="Barreto L.B.P.F."/>
            <person name="Sharma A."/>
            <person name="Silva N.M."/>
            <person name="Marques L.E."/>
            <person name="Juliana M.A."/>
            <person name="Lourenco M.C.S."/>
            <person name="Digiampietri L.A."/>
            <person name="Suffys P.N."/>
            <person name="Viana-Niero C."/>
        </authorList>
    </citation>
    <scope>NUCLEOTIDE SEQUENCE [LARGE SCALE GENOMIC DNA]</scope>
    <source>
        <strain evidence="2 3">MYC098</strain>
    </source>
</reference>
<feature type="region of interest" description="Disordered" evidence="1">
    <location>
        <begin position="115"/>
        <end position="146"/>
    </location>
</feature>